<evidence type="ECO:0000256" key="3">
    <source>
        <dbReference type="ARBA" id="ARBA00022806"/>
    </source>
</evidence>
<dbReference type="Pfam" id="PF00580">
    <property type="entry name" value="UvrD-helicase"/>
    <property type="match status" value="1"/>
</dbReference>
<dbReference type="InterPro" id="IPR014016">
    <property type="entry name" value="UvrD-like_ATP-bd"/>
</dbReference>
<keyword evidence="4 9" id="KW-0067">ATP-binding</keyword>
<dbReference type="GO" id="GO:0003677">
    <property type="term" value="F:DNA binding"/>
    <property type="evidence" value="ECO:0007669"/>
    <property type="project" value="InterPro"/>
</dbReference>
<keyword evidence="3 9" id="KW-0347">Helicase</keyword>
<name>A0A3N9UD23_9BACI</name>
<dbReference type="Pfam" id="PF13361">
    <property type="entry name" value="UvrD_C"/>
    <property type="match status" value="2"/>
</dbReference>
<keyword evidence="5" id="KW-0413">Isomerase</keyword>
<dbReference type="Proteomes" id="UP000274033">
    <property type="component" value="Unassembled WGS sequence"/>
</dbReference>
<evidence type="ECO:0000256" key="4">
    <source>
        <dbReference type="ARBA" id="ARBA00022840"/>
    </source>
</evidence>
<dbReference type="InterPro" id="IPR027417">
    <property type="entry name" value="P-loop_NTPase"/>
</dbReference>
<dbReference type="Gene3D" id="3.40.50.300">
    <property type="entry name" value="P-loop containing nucleotide triphosphate hydrolases"/>
    <property type="match status" value="3"/>
</dbReference>
<evidence type="ECO:0000256" key="5">
    <source>
        <dbReference type="ARBA" id="ARBA00023235"/>
    </source>
</evidence>
<dbReference type="GO" id="GO:0000725">
    <property type="term" value="P:recombinational repair"/>
    <property type="evidence" value="ECO:0007669"/>
    <property type="project" value="TreeGrafter"/>
</dbReference>
<dbReference type="OrthoDB" id="9810135at2"/>
<protein>
    <recommendedName>
        <fullName evidence="7">DNA 3'-5' helicase</fullName>
        <ecNumber evidence="7">5.6.2.4</ecNumber>
    </recommendedName>
</protein>
<evidence type="ECO:0000313" key="12">
    <source>
        <dbReference type="EMBL" id="RQW74198.1"/>
    </source>
</evidence>
<proteinExistence type="predicted"/>
<dbReference type="RefSeq" id="WP_124765253.1">
    <property type="nucleotide sequence ID" value="NZ_JAFBDY010000010.1"/>
</dbReference>
<dbReference type="PROSITE" id="PS51217">
    <property type="entry name" value="UVRD_HELICASE_CTER"/>
    <property type="match status" value="1"/>
</dbReference>
<keyword evidence="2 9" id="KW-0378">Hydrolase</keyword>
<organism evidence="12 13">
    <name type="scientific">Lysinibacillus composti</name>
    <dbReference type="NCBI Taxonomy" id="720633"/>
    <lineage>
        <taxon>Bacteria</taxon>
        <taxon>Bacillati</taxon>
        <taxon>Bacillota</taxon>
        <taxon>Bacilli</taxon>
        <taxon>Bacillales</taxon>
        <taxon>Bacillaceae</taxon>
        <taxon>Lysinibacillus</taxon>
    </lineage>
</organism>
<dbReference type="AlphaFoldDB" id="A0A3N9UD23"/>
<evidence type="ECO:0000256" key="2">
    <source>
        <dbReference type="ARBA" id="ARBA00022801"/>
    </source>
</evidence>
<dbReference type="GO" id="GO:0043138">
    <property type="term" value="F:3'-5' DNA helicase activity"/>
    <property type="evidence" value="ECO:0007669"/>
    <property type="project" value="UniProtKB-EC"/>
</dbReference>
<dbReference type="GO" id="GO:0005829">
    <property type="term" value="C:cytosol"/>
    <property type="evidence" value="ECO:0007669"/>
    <property type="project" value="TreeGrafter"/>
</dbReference>
<sequence length="1020" mass="119536">MANFYNQFELQKVLSFLKSAEYIEEQLISKYFEPAFSRVEYRKYKKRMPLLLKELYLLIIELQNLPSLNEFEDAYIKRHKIKETEYFSEITAVHKAYNSLVRDLHFYYLLKESNKFDNVEINYRFDLQAQTDILLQKGNKRLGLQLFTGGKNAKERKLKHYRKFKGKNNFELLFFGTEGKGERKRIVTDSGAIFTLYSESDVDLVFDALLKSDSIIPSLNDDNFDEFDEFVESKPLNPPSLKMDKEAKHSILEIGYVTKAELEKKQKEYKYKGITYYYCEVNIAPNIIVFDGKDFKEYESLLERNKFESFNIEQYKIEHELENVDIAVMAGAGSGKTHTLVSRTLYLLNMGYIDHVYEVAMITFTNEAANNILEKLTKRFMEMYEDTKNNRFMRYLEELREMKIMTIPAFAKFVLNDYGHHIGLGQNVKISAMTMKKREFVEKHLNDVYGFKSYDSRVLEGIEYYQVRDFVTAFADKHEQKGVLAENIVDRVTKDNQFEELMINTLVGVEKSLNDYKQERDILGLSDLNRYLKRLIDNSQSMKSLRKKFRYLFIDEFQDTDNLQIEFIVKLSVNAKIPLLIVGDIKQGIYRFRGANVTAFQLISEKLYESGRAVVEHKLVKNYRTARDVLIKVEDIFSNWRKLGHLTNDDRMQPTRPKSLAKKSYVESNAPISTKAILDLYNEMLNRKKENENERRVLAILVRKNRDVNEIHSLLTKKCNELEIPLQIVKEGTLFNSRAAKDLNALLYSWLNPEDSIALFELSQTVFCKPVELPELKEDDGYYEMEDLSYEVPITWEMALEQFKLAPANIVLNEFLSTTPFRGNFNEKLQVGKAGKPIETEEKQYVLNLHKIITLMNNAVQNESMDLYSLYKWLSLEIATNKRDDEAELTDADFNKDYIKVMTVHKSKGLEFDTVILPYVHEQFVLPYVRNCEILVELDETNVNYAWHFKTKKGFENVTGNFDEMMNDEKPQILMEETRNLYVALTRAKECLAIFDMQKPVSANNVKNPNTWHHLIKGGR</sequence>
<evidence type="ECO:0000256" key="9">
    <source>
        <dbReference type="PROSITE-ProRule" id="PRU00560"/>
    </source>
</evidence>
<dbReference type="GO" id="GO:0005524">
    <property type="term" value="F:ATP binding"/>
    <property type="evidence" value="ECO:0007669"/>
    <property type="project" value="UniProtKB-UniRule"/>
</dbReference>
<evidence type="ECO:0000313" key="13">
    <source>
        <dbReference type="Proteomes" id="UP000274033"/>
    </source>
</evidence>
<keyword evidence="13" id="KW-1185">Reference proteome</keyword>
<dbReference type="EMBL" id="RRCT01000011">
    <property type="protein sequence ID" value="RQW74198.1"/>
    <property type="molecule type" value="Genomic_DNA"/>
</dbReference>
<feature type="domain" description="UvrD-like helicase ATP-binding" evidence="10">
    <location>
        <begin position="309"/>
        <end position="626"/>
    </location>
</feature>
<dbReference type="Gene3D" id="1.10.486.10">
    <property type="entry name" value="PCRA, domain 4"/>
    <property type="match status" value="1"/>
</dbReference>
<evidence type="ECO:0000259" key="11">
    <source>
        <dbReference type="PROSITE" id="PS51217"/>
    </source>
</evidence>
<dbReference type="PROSITE" id="PS51198">
    <property type="entry name" value="UVRD_HELICASE_ATP_BIND"/>
    <property type="match status" value="1"/>
</dbReference>
<feature type="domain" description="UvrD-like helicase C-terminal" evidence="11">
    <location>
        <begin position="627"/>
        <end position="909"/>
    </location>
</feature>
<dbReference type="InterPro" id="IPR014017">
    <property type="entry name" value="DNA_helicase_UvrD-like_C"/>
</dbReference>
<accession>A0A3N9UD23</accession>
<evidence type="ECO:0000256" key="8">
    <source>
        <dbReference type="ARBA" id="ARBA00048988"/>
    </source>
</evidence>
<comment type="catalytic activity">
    <reaction evidence="8">
        <text>ATP + H2O = ADP + phosphate + H(+)</text>
        <dbReference type="Rhea" id="RHEA:13065"/>
        <dbReference type="ChEBI" id="CHEBI:15377"/>
        <dbReference type="ChEBI" id="CHEBI:15378"/>
        <dbReference type="ChEBI" id="CHEBI:30616"/>
        <dbReference type="ChEBI" id="CHEBI:43474"/>
        <dbReference type="ChEBI" id="CHEBI:456216"/>
        <dbReference type="EC" id="5.6.2.4"/>
    </reaction>
</comment>
<gene>
    <name evidence="12" type="ORF">EBB45_12630</name>
</gene>
<evidence type="ECO:0000256" key="1">
    <source>
        <dbReference type="ARBA" id="ARBA00022741"/>
    </source>
</evidence>
<dbReference type="PANTHER" id="PTHR11070">
    <property type="entry name" value="UVRD / RECB / PCRA DNA HELICASE FAMILY MEMBER"/>
    <property type="match status" value="1"/>
</dbReference>
<dbReference type="SUPFAM" id="SSF52540">
    <property type="entry name" value="P-loop containing nucleoside triphosphate hydrolases"/>
    <property type="match status" value="1"/>
</dbReference>
<dbReference type="EC" id="5.6.2.4" evidence="7"/>
<comment type="caution">
    <text evidence="12">The sequence shown here is derived from an EMBL/GenBank/DDBJ whole genome shotgun (WGS) entry which is preliminary data.</text>
</comment>
<dbReference type="GO" id="GO:0016887">
    <property type="term" value="F:ATP hydrolysis activity"/>
    <property type="evidence" value="ECO:0007669"/>
    <property type="project" value="RHEA"/>
</dbReference>
<dbReference type="InterPro" id="IPR000212">
    <property type="entry name" value="DNA_helicase_UvrD/REP"/>
</dbReference>
<keyword evidence="1 9" id="KW-0547">Nucleotide-binding</keyword>
<evidence type="ECO:0000256" key="7">
    <source>
        <dbReference type="ARBA" id="ARBA00034808"/>
    </source>
</evidence>
<evidence type="ECO:0000256" key="6">
    <source>
        <dbReference type="ARBA" id="ARBA00034617"/>
    </source>
</evidence>
<evidence type="ECO:0000259" key="10">
    <source>
        <dbReference type="PROSITE" id="PS51198"/>
    </source>
</evidence>
<dbReference type="PANTHER" id="PTHR11070:SF2">
    <property type="entry name" value="ATP-DEPENDENT DNA HELICASE SRS2"/>
    <property type="match status" value="1"/>
</dbReference>
<feature type="binding site" evidence="9">
    <location>
        <begin position="330"/>
        <end position="337"/>
    </location>
    <ligand>
        <name>ATP</name>
        <dbReference type="ChEBI" id="CHEBI:30616"/>
    </ligand>
</feature>
<comment type="catalytic activity">
    <reaction evidence="6">
        <text>Couples ATP hydrolysis with the unwinding of duplex DNA by translocating in the 3'-5' direction.</text>
        <dbReference type="EC" id="5.6.2.4"/>
    </reaction>
</comment>
<reference evidence="12 13" key="1">
    <citation type="journal article" date="2013" name="J. Microbiol.">
        <title>Lysinibacillus chungkukjangi sp. nov., isolated from Chungkukjang, Korean fermented soybean food.</title>
        <authorList>
            <person name="Kim S.J."/>
            <person name="Jang Y.H."/>
            <person name="Hamada M."/>
            <person name="Ahn J.H."/>
            <person name="Weon H.Y."/>
            <person name="Suzuki K."/>
            <person name="Whang K.S."/>
            <person name="Kwon S.W."/>
        </authorList>
    </citation>
    <scope>NUCLEOTIDE SEQUENCE [LARGE SCALE GENOMIC DNA]</scope>
    <source>
        <strain evidence="12 13">MCCC 1A12701</strain>
    </source>
</reference>